<accession>A0A4Y2QZZ2</accession>
<dbReference type="EMBL" id="BGPR01015378">
    <property type="protein sequence ID" value="GBN68987.1"/>
    <property type="molecule type" value="Genomic_DNA"/>
</dbReference>
<sequence>MERLRKLLAEVETDEDSAFDNEDNGPKDVLEKARGLCPLLAKARQPPGGLRCNPPGLAAQTLLASLAT</sequence>
<proteinExistence type="predicted"/>
<comment type="caution">
    <text evidence="1">The sequence shown here is derived from an EMBL/GenBank/DDBJ whole genome shotgun (WGS) entry which is preliminary data.</text>
</comment>
<keyword evidence="2" id="KW-1185">Reference proteome</keyword>
<dbReference type="AlphaFoldDB" id="A0A4Y2QZZ2"/>
<reference evidence="1 2" key="1">
    <citation type="journal article" date="2019" name="Sci. Rep.">
        <title>Orb-weaving spider Araneus ventricosus genome elucidates the spidroin gene catalogue.</title>
        <authorList>
            <person name="Kono N."/>
            <person name="Nakamura H."/>
            <person name="Ohtoshi R."/>
            <person name="Moran D.A.P."/>
            <person name="Shinohara A."/>
            <person name="Yoshida Y."/>
            <person name="Fujiwara M."/>
            <person name="Mori M."/>
            <person name="Tomita M."/>
            <person name="Arakawa K."/>
        </authorList>
    </citation>
    <scope>NUCLEOTIDE SEQUENCE [LARGE SCALE GENOMIC DNA]</scope>
</reference>
<dbReference type="Proteomes" id="UP000499080">
    <property type="component" value="Unassembled WGS sequence"/>
</dbReference>
<protein>
    <submittedName>
        <fullName evidence="1">Uncharacterized protein</fullName>
    </submittedName>
</protein>
<dbReference type="OrthoDB" id="6466835at2759"/>
<name>A0A4Y2QZZ2_ARAVE</name>
<gene>
    <name evidence="1" type="ORF">AVEN_222842_1</name>
</gene>
<evidence type="ECO:0000313" key="2">
    <source>
        <dbReference type="Proteomes" id="UP000499080"/>
    </source>
</evidence>
<evidence type="ECO:0000313" key="1">
    <source>
        <dbReference type="EMBL" id="GBN68987.1"/>
    </source>
</evidence>
<organism evidence="1 2">
    <name type="scientific">Araneus ventricosus</name>
    <name type="common">Orbweaver spider</name>
    <name type="synonym">Epeira ventricosa</name>
    <dbReference type="NCBI Taxonomy" id="182803"/>
    <lineage>
        <taxon>Eukaryota</taxon>
        <taxon>Metazoa</taxon>
        <taxon>Ecdysozoa</taxon>
        <taxon>Arthropoda</taxon>
        <taxon>Chelicerata</taxon>
        <taxon>Arachnida</taxon>
        <taxon>Araneae</taxon>
        <taxon>Araneomorphae</taxon>
        <taxon>Entelegynae</taxon>
        <taxon>Araneoidea</taxon>
        <taxon>Araneidae</taxon>
        <taxon>Araneus</taxon>
    </lineage>
</organism>